<organism evidence="1 2">
    <name type="scientific">Penicillium fimorum</name>
    <dbReference type="NCBI Taxonomy" id="1882269"/>
    <lineage>
        <taxon>Eukaryota</taxon>
        <taxon>Fungi</taxon>
        <taxon>Dikarya</taxon>
        <taxon>Ascomycota</taxon>
        <taxon>Pezizomycotina</taxon>
        <taxon>Eurotiomycetes</taxon>
        <taxon>Eurotiomycetidae</taxon>
        <taxon>Eurotiales</taxon>
        <taxon>Aspergillaceae</taxon>
        <taxon>Penicillium</taxon>
    </lineage>
</organism>
<evidence type="ECO:0000313" key="1">
    <source>
        <dbReference type="EMBL" id="KAJ5505043.1"/>
    </source>
</evidence>
<reference evidence="1" key="2">
    <citation type="journal article" date="2023" name="IMA Fungus">
        <title>Comparative genomic study of the Penicillium genus elucidates a diverse pangenome and 15 lateral gene transfer events.</title>
        <authorList>
            <person name="Petersen C."/>
            <person name="Sorensen T."/>
            <person name="Nielsen M.R."/>
            <person name="Sondergaard T.E."/>
            <person name="Sorensen J.L."/>
            <person name="Fitzpatrick D.A."/>
            <person name="Frisvad J.C."/>
            <person name="Nielsen K.L."/>
        </authorList>
    </citation>
    <scope>NUCLEOTIDE SEQUENCE</scope>
    <source>
        <strain evidence="1">IBT 29495</strain>
    </source>
</reference>
<reference evidence="1" key="1">
    <citation type="submission" date="2022-12" db="EMBL/GenBank/DDBJ databases">
        <authorList>
            <person name="Petersen C."/>
        </authorList>
    </citation>
    <scope>NUCLEOTIDE SEQUENCE</scope>
    <source>
        <strain evidence="1">IBT 29495</strain>
    </source>
</reference>
<accession>A0A9W9XXC4</accession>
<dbReference type="Proteomes" id="UP001149954">
    <property type="component" value="Unassembled WGS sequence"/>
</dbReference>
<dbReference type="AlphaFoldDB" id="A0A9W9XXC4"/>
<sequence>MGRLFPGSCYADNCSITRPKPKFGRHIVPKDPKMPNLRVIGGKERKMRLAGLIFDEKSPEY</sequence>
<evidence type="ECO:0000313" key="2">
    <source>
        <dbReference type="Proteomes" id="UP001149954"/>
    </source>
</evidence>
<dbReference type="EMBL" id="JAPWDS010000003">
    <property type="protein sequence ID" value="KAJ5505043.1"/>
    <property type="molecule type" value="Genomic_DNA"/>
</dbReference>
<protein>
    <submittedName>
        <fullName evidence="1">Uncharacterized protein</fullName>
    </submittedName>
</protein>
<gene>
    <name evidence="1" type="ORF">N7463_007917</name>
</gene>
<proteinExistence type="predicted"/>
<comment type="caution">
    <text evidence="1">The sequence shown here is derived from an EMBL/GenBank/DDBJ whole genome shotgun (WGS) entry which is preliminary data.</text>
</comment>
<name>A0A9W9XXC4_9EURO</name>
<keyword evidence="2" id="KW-1185">Reference proteome</keyword>